<proteinExistence type="predicted"/>
<keyword evidence="6" id="KW-0812">Transmembrane</keyword>
<evidence type="ECO:0000256" key="3">
    <source>
        <dbReference type="ARBA" id="ARBA00022475"/>
    </source>
</evidence>
<comment type="subcellular location">
    <subcellularLocation>
        <location evidence="1">Cell membrane</location>
        <topology evidence="1">Multi-pass membrane protein</topology>
    </subcellularLocation>
</comment>
<dbReference type="PANTHER" id="PTHR32196:SF32">
    <property type="entry name" value="XYLOSE TRANSPORT SYSTEM PERMEASE PROTEIN XYLH"/>
    <property type="match status" value="1"/>
</dbReference>
<evidence type="ECO:0000256" key="6">
    <source>
        <dbReference type="ARBA" id="ARBA00022692"/>
    </source>
</evidence>
<evidence type="ECO:0000256" key="5">
    <source>
        <dbReference type="ARBA" id="ARBA00022597"/>
    </source>
</evidence>
<evidence type="ECO:0000313" key="11">
    <source>
        <dbReference type="EMBL" id="AWB92092.1"/>
    </source>
</evidence>
<comment type="function">
    <text evidence="9">Part of the binding-protein-dependent transport system for D-xylose. Probably responsible for the translocation of the substrate across the membrane.</text>
</comment>
<evidence type="ECO:0000256" key="10">
    <source>
        <dbReference type="ARBA" id="ARBA00035686"/>
    </source>
</evidence>
<dbReference type="RefSeq" id="WP_108577737.1">
    <property type="nucleotide sequence ID" value="NZ_CP026952.1"/>
</dbReference>
<evidence type="ECO:0000256" key="8">
    <source>
        <dbReference type="ARBA" id="ARBA00023136"/>
    </source>
</evidence>
<dbReference type="CDD" id="cd06579">
    <property type="entry name" value="TM_PBP1_transp_AraH_like"/>
    <property type="match status" value="1"/>
</dbReference>
<protein>
    <recommendedName>
        <fullName evidence="10">Xylose transport system permease protein XylH</fullName>
    </recommendedName>
</protein>
<keyword evidence="12" id="KW-1185">Reference proteome</keyword>
<dbReference type="Pfam" id="PF02653">
    <property type="entry name" value="BPD_transp_2"/>
    <property type="match status" value="1"/>
</dbReference>
<evidence type="ECO:0000256" key="9">
    <source>
        <dbReference type="ARBA" id="ARBA00035611"/>
    </source>
</evidence>
<evidence type="ECO:0000313" key="12">
    <source>
        <dbReference type="Proteomes" id="UP000244384"/>
    </source>
</evidence>
<dbReference type="PANTHER" id="PTHR32196">
    <property type="entry name" value="ABC TRANSPORTER PERMEASE PROTEIN YPHD-RELATED-RELATED"/>
    <property type="match status" value="1"/>
</dbReference>
<dbReference type="OrthoDB" id="3468954at2"/>
<dbReference type="AlphaFoldDB" id="A0A2S0WLD5"/>
<reference evidence="12" key="1">
    <citation type="submission" date="2018-01" db="EMBL/GenBank/DDBJ databases">
        <authorList>
            <person name="Li J."/>
        </authorList>
    </citation>
    <scope>NUCLEOTIDE SEQUENCE [LARGE SCALE GENOMIC DNA]</scope>
    <source>
        <strain evidence="12">592</strain>
    </source>
</reference>
<keyword evidence="7" id="KW-1133">Transmembrane helix</keyword>
<evidence type="ECO:0000256" key="1">
    <source>
        <dbReference type="ARBA" id="ARBA00004651"/>
    </source>
</evidence>
<keyword evidence="3" id="KW-1003">Cell membrane</keyword>
<keyword evidence="2" id="KW-0813">Transport</keyword>
<organism evidence="11 12">
    <name type="scientific">Aeromicrobium chenweiae</name>
    <dbReference type="NCBI Taxonomy" id="2079793"/>
    <lineage>
        <taxon>Bacteria</taxon>
        <taxon>Bacillati</taxon>
        <taxon>Actinomycetota</taxon>
        <taxon>Actinomycetes</taxon>
        <taxon>Propionibacteriales</taxon>
        <taxon>Nocardioidaceae</taxon>
        <taxon>Aeromicrobium</taxon>
    </lineage>
</organism>
<dbReference type="GO" id="GO:0022857">
    <property type="term" value="F:transmembrane transporter activity"/>
    <property type="evidence" value="ECO:0007669"/>
    <property type="project" value="InterPro"/>
</dbReference>
<accession>A0A5F2ETE8</accession>
<evidence type="ECO:0000256" key="4">
    <source>
        <dbReference type="ARBA" id="ARBA00022519"/>
    </source>
</evidence>
<sequence>MSTQSPVSQPELSESDFASDSQRFTVSQSVQNYVDRLRGGDMGSLPAILGFVVLFVFFSAYAGDDFIGKQNIANLFIQAAPICILAMGLVPVLLLGDIDLAAGVTGGTGATVMALLSYKHGQGPALSILTGVAAGVLIGFIIGLLVSKVGIPSFVVTLAFFLGLQGVVLRIVGDGGTFGLAENGKSEFIANLTNDSMPIAMGWIVAVGVVAIYAAMELRKYRRAVARDLQRSPFPLVIARIVVLAVVLLGITALLSANRSYTVVAVKGIPWAIPIVGVLLVFWTAVFAKTAYGRHVYAAGGNKEAARRAGINVDMIRVSVFVIAGGMAAVSGIVSASFSGSVTPSSGSGNTLLYAVGAAVIGGTSLFGGRGKIRDAVIGGFVVALIANGLPLITEKSYVNYIVTGLVLLLAASVDAISRRRRSVAGV</sequence>
<dbReference type="GO" id="GO:0005886">
    <property type="term" value="C:plasma membrane"/>
    <property type="evidence" value="ECO:0007669"/>
    <property type="project" value="UniProtKB-SubCell"/>
</dbReference>
<dbReference type="EMBL" id="CP026952">
    <property type="protein sequence ID" value="AWB92092.1"/>
    <property type="molecule type" value="Genomic_DNA"/>
</dbReference>
<name>A0A2S0WLD5_9ACTN</name>
<dbReference type="Proteomes" id="UP000244384">
    <property type="component" value="Chromosome"/>
</dbReference>
<gene>
    <name evidence="11" type="ORF">C3E78_07700</name>
</gene>
<evidence type="ECO:0000256" key="2">
    <source>
        <dbReference type="ARBA" id="ARBA00022448"/>
    </source>
</evidence>
<keyword evidence="4" id="KW-0997">Cell inner membrane</keyword>
<accession>A0A2S0WLD5</accession>
<keyword evidence="8" id="KW-0472">Membrane</keyword>
<dbReference type="InterPro" id="IPR001851">
    <property type="entry name" value="ABC_transp_permease"/>
</dbReference>
<evidence type="ECO:0000256" key="7">
    <source>
        <dbReference type="ARBA" id="ARBA00022989"/>
    </source>
</evidence>
<dbReference type="KEGG" id="aez:C3E78_07700"/>
<keyword evidence="5" id="KW-0762">Sugar transport</keyword>